<gene>
    <name evidence="1" type="ORF">FW778_06435</name>
</gene>
<organism evidence="1 2">
    <name type="scientific">Ginsengibacter hankyongi</name>
    <dbReference type="NCBI Taxonomy" id="2607284"/>
    <lineage>
        <taxon>Bacteria</taxon>
        <taxon>Pseudomonadati</taxon>
        <taxon>Bacteroidota</taxon>
        <taxon>Chitinophagia</taxon>
        <taxon>Chitinophagales</taxon>
        <taxon>Chitinophagaceae</taxon>
        <taxon>Ginsengibacter</taxon>
    </lineage>
</organism>
<dbReference type="InterPro" id="IPR016181">
    <property type="entry name" value="Acyl_CoA_acyltransferase"/>
</dbReference>
<comment type="caution">
    <text evidence="1">The sequence shown here is derived from an EMBL/GenBank/DDBJ whole genome shotgun (WGS) entry which is preliminary data.</text>
</comment>
<protein>
    <submittedName>
        <fullName evidence="1">GNAT family N-acetyltransferase</fullName>
    </submittedName>
</protein>
<dbReference type="Gene3D" id="3.40.630.30">
    <property type="match status" value="1"/>
</dbReference>
<dbReference type="InterPro" id="IPR039968">
    <property type="entry name" value="BcerS-like"/>
</dbReference>
<dbReference type="SUPFAM" id="SSF55729">
    <property type="entry name" value="Acyl-CoA N-acyltransferases (Nat)"/>
    <property type="match status" value="1"/>
</dbReference>
<accession>A0A5J5IKP0</accession>
<dbReference type="AlphaFoldDB" id="A0A5J5IKP0"/>
<proteinExistence type="predicted"/>
<dbReference type="PANTHER" id="PTHR41368:SF1">
    <property type="entry name" value="PROTEIN YGHO"/>
    <property type="match status" value="1"/>
</dbReference>
<dbReference type="EMBL" id="VYQF01000001">
    <property type="protein sequence ID" value="KAA9041655.1"/>
    <property type="molecule type" value="Genomic_DNA"/>
</dbReference>
<name>A0A5J5IKP0_9BACT</name>
<dbReference type="GO" id="GO:0016740">
    <property type="term" value="F:transferase activity"/>
    <property type="evidence" value="ECO:0007669"/>
    <property type="project" value="UniProtKB-KW"/>
</dbReference>
<evidence type="ECO:0000313" key="2">
    <source>
        <dbReference type="Proteomes" id="UP000326903"/>
    </source>
</evidence>
<dbReference type="RefSeq" id="WP_150413775.1">
    <property type="nucleotide sequence ID" value="NZ_VYQF01000001.1"/>
</dbReference>
<sequence length="371" mass="43840">MILEVNDKKTRKEFLLLPHRLYKDDRNFISPLHNDIESVFDPEKNNFHSHGICKRWILKKDQLTIGRIAAFINYEKNKNPDAIIGGIGFFECINDEAAAFELFDTAKQWLQQHNAKGMDGPVNFGENDKYWGLLIEGFMPPGVGMSYNHKYYQQFFENYGFKTLYDQYTNVIYVTKPFPDRFTKIADWIGNKPEYSFVHFEMKNFEKFAKDFMEIYNDAWSDFENFTPIKLDTIKQSFKEMRPIVDEKIIWFTYYNGEPIAFILAVPDINVILKPLKGKLNLLNKIRFLWLKKTTKIHRIRFIVMGCKKKFQNKGIESGMIRKLQLEVVPRNTITEAELAWVGDFNKKMIALHDATGAVREKVHRTYRKMF</sequence>
<keyword evidence="1" id="KW-0808">Transferase</keyword>
<reference evidence="1 2" key="1">
    <citation type="submission" date="2019-09" db="EMBL/GenBank/DDBJ databases">
        <title>Draft genome sequence of Ginsengibacter sp. BR5-29.</title>
        <authorList>
            <person name="Im W.-T."/>
        </authorList>
    </citation>
    <scope>NUCLEOTIDE SEQUENCE [LARGE SCALE GENOMIC DNA]</scope>
    <source>
        <strain evidence="1 2">BR5-29</strain>
    </source>
</reference>
<dbReference type="Proteomes" id="UP000326903">
    <property type="component" value="Unassembled WGS sequence"/>
</dbReference>
<evidence type="ECO:0000313" key="1">
    <source>
        <dbReference type="EMBL" id="KAA9041655.1"/>
    </source>
</evidence>
<dbReference type="PANTHER" id="PTHR41368">
    <property type="entry name" value="PROTEIN YGHO"/>
    <property type="match status" value="1"/>
</dbReference>
<keyword evidence="2" id="KW-1185">Reference proteome</keyword>